<comment type="similarity">
    <text evidence="4">Belongs to the GST superfamily. Tau family.</text>
</comment>
<dbReference type="SFLD" id="SFLDG01152">
    <property type="entry name" value="Main.3:_Omega-_and_Tau-like"/>
    <property type="match status" value="1"/>
</dbReference>
<dbReference type="PROSITE" id="PS50405">
    <property type="entry name" value="GST_CTER"/>
    <property type="match status" value="1"/>
</dbReference>
<evidence type="ECO:0000256" key="2">
    <source>
        <dbReference type="ARBA" id="ARBA00022575"/>
    </source>
</evidence>
<accession>A0A2Z7AZR5</accession>
<dbReference type="InterPro" id="IPR010987">
    <property type="entry name" value="Glutathione-S-Trfase_C-like"/>
</dbReference>
<feature type="domain" description="GST C-terminal" evidence="7">
    <location>
        <begin position="89"/>
        <end position="223"/>
    </location>
</feature>
<dbReference type="PROSITE" id="PS50404">
    <property type="entry name" value="GST_NTER"/>
    <property type="match status" value="1"/>
</dbReference>
<evidence type="ECO:0000259" key="6">
    <source>
        <dbReference type="PROSITE" id="PS50404"/>
    </source>
</evidence>
<gene>
    <name evidence="8" type="ORF">F511_43268</name>
</gene>
<dbReference type="EMBL" id="KV010923">
    <property type="protein sequence ID" value="KZV26846.1"/>
    <property type="molecule type" value="Genomic_DNA"/>
</dbReference>
<dbReference type="PANTHER" id="PTHR11260:SF615">
    <property type="entry name" value="GLUTATHIONE S-TRANSFERASE U17"/>
    <property type="match status" value="1"/>
</dbReference>
<dbReference type="InterPro" id="IPR036282">
    <property type="entry name" value="Glutathione-S-Trfase_C_sf"/>
</dbReference>
<evidence type="ECO:0000256" key="3">
    <source>
        <dbReference type="ARBA" id="ARBA00022679"/>
    </source>
</evidence>
<dbReference type="Gene3D" id="3.40.30.10">
    <property type="entry name" value="Glutaredoxin"/>
    <property type="match status" value="1"/>
</dbReference>
<dbReference type="Pfam" id="PF02798">
    <property type="entry name" value="GST_N"/>
    <property type="match status" value="1"/>
</dbReference>
<dbReference type="SUPFAM" id="SSF52833">
    <property type="entry name" value="Thioredoxin-like"/>
    <property type="match status" value="1"/>
</dbReference>
<proteinExistence type="inferred from homology"/>
<dbReference type="PANTHER" id="PTHR11260">
    <property type="entry name" value="GLUTATHIONE S-TRANSFERASE, GST, SUPERFAMILY, GST DOMAIN CONTAINING"/>
    <property type="match status" value="1"/>
</dbReference>
<dbReference type="AlphaFoldDB" id="A0A2Z7AZR5"/>
<dbReference type="CDD" id="cd03185">
    <property type="entry name" value="GST_C_Tau"/>
    <property type="match status" value="1"/>
</dbReference>
<dbReference type="SFLD" id="SFLDG00358">
    <property type="entry name" value="Main_(cytGST)"/>
    <property type="match status" value="1"/>
</dbReference>
<dbReference type="GO" id="GO:0004364">
    <property type="term" value="F:glutathione transferase activity"/>
    <property type="evidence" value="ECO:0007669"/>
    <property type="project" value="UniProtKB-EC"/>
</dbReference>
<dbReference type="InterPro" id="IPR036249">
    <property type="entry name" value="Thioredoxin-like_sf"/>
</dbReference>
<evidence type="ECO:0000256" key="1">
    <source>
        <dbReference type="ARBA" id="ARBA00012452"/>
    </source>
</evidence>
<evidence type="ECO:0000256" key="4">
    <source>
        <dbReference type="ARBA" id="ARBA00025743"/>
    </source>
</evidence>
<dbReference type="GO" id="GO:0006749">
    <property type="term" value="P:glutathione metabolic process"/>
    <property type="evidence" value="ECO:0007669"/>
    <property type="project" value="InterPro"/>
</dbReference>
<keyword evidence="9" id="KW-1185">Reference proteome</keyword>
<name>A0A2Z7AZR5_9LAMI</name>
<dbReference type="GO" id="GO:0005737">
    <property type="term" value="C:cytoplasm"/>
    <property type="evidence" value="ECO:0007669"/>
    <property type="project" value="TreeGrafter"/>
</dbReference>
<dbReference type="OrthoDB" id="4951845at2759"/>
<evidence type="ECO:0000313" key="8">
    <source>
        <dbReference type="EMBL" id="KZV26846.1"/>
    </source>
</evidence>
<organism evidence="8 9">
    <name type="scientific">Dorcoceras hygrometricum</name>
    <dbReference type="NCBI Taxonomy" id="472368"/>
    <lineage>
        <taxon>Eukaryota</taxon>
        <taxon>Viridiplantae</taxon>
        <taxon>Streptophyta</taxon>
        <taxon>Embryophyta</taxon>
        <taxon>Tracheophyta</taxon>
        <taxon>Spermatophyta</taxon>
        <taxon>Magnoliopsida</taxon>
        <taxon>eudicotyledons</taxon>
        <taxon>Gunneridae</taxon>
        <taxon>Pentapetalae</taxon>
        <taxon>asterids</taxon>
        <taxon>lamiids</taxon>
        <taxon>Lamiales</taxon>
        <taxon>Gesneriaceae</taxon>
        <taxon>Didymocarpoideae</taxon>
        <taxon>Trichosporeae</taxon>
        <taxon>Loxocarpinae</taxon>
        <taxon>Dorcoceras</taxon>
    </lineage>
</organism>
<evidence type="ECO:0000313" key="9">
    <source>
        <dbReference type="Proteomes" id="UP000250235"/>
    </source>
</evidence>
<evidence type="ECO:0000259" key="7">
    <source>
        <dbReference type="PROSITE" id="PS50405"/>
    </source>
</evidence>
<dbReference type="FunFam" id="1.20.1050.10:FF:000016">
    <property type="entry name" value="Glutathione S-transferase U9"/>
    <property type="match status" value="1"/>
</dbReference>
<dbReference type="FunFam" id="3.40.30.10:FF:000044">
    <property type="entry name" value="Glutathione S-transferase GSTU6"/>
    <property type="match status" value="1"/>
</dbReference>
<dbReference type="GO" id="GO:0009407">
    <property type="term" value="P:toxin catabolic process"/>
    <property type="evidence" value="ECO:0007669"/>
    <property type="project" value="UniProtKB-ARBA"/>
</dbReference>
<dbReference type="Pfam" id="PF00043">
    <property type="entry name" value="GST_C"/>
    <property type="match status" value="1"/>
</dbReference>
<keyword evidence="3" id="KW-0808">Transferase</keyword>
<evidence type="ECO:0000256" key="5">
    <source>
        <dbReference type="ARBA" id="ARBA00047960"/>
    </source>
</evidence>
<dbReference type="EC" id="2.5.1.18" evidence="1"/>
<dbReference type="SUPFAM" id="SSF47616">
    <property type="entry name" value="GST C-terminal domain-like"/>
    <property type="match status" value="1"/>
</dbReference>
<dbReference type="InterPro" id="IPR040079">
    <property type="entry name" value="Glutathione_S-Trfase"/>
</dbReference>
<dbReference type="CDD" id="cd03058">
    <property type="entry name" value="GST_N_Tau"/>
    <property type="match status" value="1"/>
</dbReference>
<reference evidence="8 9" key="1">
    <citation type="journal article" date="2015" name="Proc. Natl. Acad. Sci. U.S.A.">
        <title>The resurrection genome of Boea hygrometrica: A blueprint for survival of dehydration.</title>
        <authorList>
            <person name="Xiao L."/>
            <person name="Yang G."/>
            <person name="Zhang L."/>
            <person name="Yang X."/>
            <person name="Zhao S."/>
            <person name="Ji Z."/>
            <person name="Zhou Q."/>
            <person name="Hu M."/>
            <person name="Wang Y."/>
            <person name="Chen M."/>
            <person name="Xu Y."/>
            <person name="Jin H."/>
            <person name="Xiao X."/>
            <person name="Hu G."/>
            <person name="Bao F."/>
            <person name="Hu Y."/>
            <person name="Wan P."/>
            <person name="Li L."/>
            <person name="Deng X."/>
            <person name="Kuang T."/>
            <person name="Xiang C."/>
            <person name="Zhu J.K."/>
            <person name="Oliver M.J."/>
            <person name="He Y."/>
        </authorList>
    </citation>
    <scope>NUCLEOTIDE SEQUENCE [LARGE SCALE GENOMIC DNA]</scope>
    <source>
        <strain evidence="9">cv. XS01</strain>
    </source>
</reference>
<dbReference type="SFLD" id="SFLDS00019">
    <property type="entry name" value="Glutathione_Transferase_(cytos"/>
    <property type="match status" value="1"/>
</dbReference>
<dbReference type="InterPro" id="IPR045074">
    <property type="entry name" value="GST_C_Tau"/>
</dbReference>
<comment type="catalytic activity">
    <reaction evidence="5">
        <text>RX + glutathione = an S-substituted glutathione + a halide anion + H(+)</text>
        <dbReference type="Rhea" id="RHEA:16437"/>
        <dbReference type="ChEBI" id="CHEBI:15378"/>
        <dbReference type="ChEBI" id="CHEBI:16042"/>
        <dbReference type="ChEBI" id="CHEBI:17792"/>
        <dbReference type="ChEBI" id="CHEBI:57925"/>
        <dbReference type="ChEBI" id="CHEBI:90779"/>
        <dbReference type="EC" id="2.5.1.18"/>
    </reaction>
</comment>
<dbReference type="InterPro" id="IPR004045">
    <property type="entry name" value="Glutathione_S-Trfase_N"/>
</dbReference>
<dbReference type="Gene3D" id="1.20.1050.10">
    <property type="match status" value="1"/>
</dbReference>
<dbReference type="InterPro" id="IPR045073">
    <property type="entry name" value="Omega/Tau-like"/>
</dbReference>
<protein>
    <recommendedName>
        <fullName evidence="1">glutathione transferase</fullName>
        <ecNumber evidence="1">2.5.1.18</ecNumber>
    </recommendedName>
</protein>
<dbReference type="Proteomes" id="UP000250235">
    <property type="component" value="Unassembled WGS sequence"/>
</dbReference>
<feature type="domain" description="GST N-terminal" evidence="6">
    <location>
        <begin position="4"/>
        <end position="83"/>
    </location>
</feature>
<sequence>MATSEVKVLGTWSCPYVNRAQLALKLKSVDYEFIEDIPLKKSEILLKYNPVHKKIPVLVHGEKPVCESLIIVQYIDDAWPTGPSFFPSDAYERALSRFWADYIDTKWYPLVKVVRQSEDKEERRTLIEKLSEGLVLLEEVYIKCSKGKPYFGGEDIGYLDIILGSTLRWLQVTEIVLEIQLLDQNKTPQLAKWARSFCSGDATKDILPETTKLLELHWKIQDFIKAGYKL</sequence>
<keyword evidence="2" id="KW-0216">Detoxification</keyword>
<dbReference type="InterPro" id="IPR004046">
    <property type="entry name" value="GST_C"/>
</dbReference>